<gene>
    <name evidence="4" type="ORF">QYE76_003462</name>
</gene>
<dbReference type="AlphaFoldDB" id="A0AAD8VZ93"/>
<dbReference type="PROSITE" id="PS00018">
    <property type="entry name" value="EF_HAND_1"/>
    <property type="match status" value="1"/>
</dbReference>
<dbReference type="InterPro" id="IPR011992">
    <property type="entry name" value="EF-hand-dom_pair"/>
</dbReference>
<dbReference type="GO" id="GO:0005509">
    <property type="term" value="F:calcium ion binding"/>
    <property type="evidence" value="ECO:0007669"/>
    <property type="project" value="InterPro"/>
</dbReference>
<reference evidence="4" key="1">
    <citation type="submission" date="2023-07" db="EMBL/GenBank/DDBJ databases">
        <title>A chromosome-level genome assembly of Lolium multiflorum.</title>
        <authorList>
            <person name="Chen Y."/>
            <person name="Copetti D."/>
            <person name="Kolliker R."/>
            <person name="Studer B."/>
        </authorList>
    </citation>
    <scope>NUCLEOTIDE SEQUENCE</scope>
    <source>
        <strain evidence="4">02402/16</strain>
        <tissue evidence="4">Leaf</tissue>
    </source>
</reference>
<evidence type="ECO:0000259" key="3">
    <source>
        <dbReference type="PROSITE" id="PS50222"/>
    </source>
</evidence>
<accession>A0AAD8VZ93</accession>
<proteinExistence type="predicted"/>
<keyword evidence="1" id="KW-0106">Calcium</keyword>
<evidence type="ECO:0000256" key="2">
    <source>
        <dbReference type="SAM" id="MobiDB-lite"/>
    </source>
</evidence>
<protein>
    <recommendedName>
        <fullName evidence="3">EF-hand domain-containing protein</fullName>
    </recommendedName>
</protein>
<dbReference type="PROSITE" id="PS50222">
    <property type="entry name" value="EF_HAND_2"/>
    <property type="match status" value="1"/>
</dbReference>
<feature type="region of interest" description="Disordered" evidence="2">
    <location>
        <begin position="159"/>
        <end position="180"/>
    </location>
</feature>
<evidence type="ECO:0000256" key="1">
    <source>
        <dbReference type="ARBA" id="ARBA00022837"/>
    </source>
</evidence>
<feature type="region of interest" description="Disordered" evidence="2">
    <location>
        <begin position="1"/>
        <end position="22"/>
    </location>
</feature>
<evidence type="ECO:0000313" key="4">
    <source>
        <dbReference type="EMBL" id="KAK1629147.1"/>
    </source>
</evidence>
<dbReference type="Pfam" id="PF13202">
    <property type="entry name" value="EF-hand_5"/>
    <property type="match status" value="2"/>
</dbReference>
<sequence length="180" mass="19072">MSASMNDDNRIEWNGSVSPSSRATHHCCPPAPSSWACARAAVHHGGHGCLRLQLDADGDGRISPPELAAVSHAITPPPSKSAGGREVGVMMEELDADREDLGEFASFHGRGRGERDLDAELRAAFDVYNINGDGHISMAELSKLLGHVRGVQEDNVPYSPASVPEIFPDAKEHTAGGTPT</sequence>
<dbReference type="EMBL" id="JAUUTY010000005">
    <property type="protein sequence ID" value="KAK1629147.1"/>
    <property type="molecule type" value="Genomic_DNA"/>
</dbReference>
<organism evidence="4 5">
    <name type="scientific">Lolium multiflorum</name>
    <name type="common">Italian ryegrass</name>
    <name type="synonym">Lolium perenne subsp. multiflorum</name>
    <dbReference type="NCBI Taxonomy" id="4521"/>
    <lineage>
        <taxon>Eukaryota</taxon>
        <taxon>Viridiplantae</taxon>
        <taxon>Streptophyta</taxon>
        <taxon>Embryophyta</taxon>
        <taxon>Tracheophyta</taxon>
        <taxon>Spermatophyta</taxon>
        <taxon>Magnoliopsida</taxon>
        <taxon>Liliopsida</taxon>
        <taxon>Poales</taxon>
        <taxon>Poaceae</taxon>
        <taxon>BOP clade</taxon>
        <taxon>Pooideae</taxon>
        <taxon>Poodae</taxon>
        <taxon>Poeae</taxon>
        <taxon>Poeae Chloroplast Group 2 (Poeae type)</taxon>
        <taxon>Loliodinae</taxon>
        <taxon>Loliinae</taxon>
        <taxon>Lolium</taxon>
    </lineage>
</organism>
<dbReference type="Gene3D" id="1.10.238.10">
    <property type="entry name" value="EF-hand"/>
    <property type="match status" value="1"/>
</dbReference>
<dbReference type="Proteomes" id="UP001231189">
    <property type="component" value="Unassembled WGS sequence"/>
</dbReference>
<dbReference type="InterPro" id="IPR018247">
    <property type="entry name" value="EF_Hand_1_Ca_BS"/>
</dbReference>
<feature type="domain" description="EF-hand" evidence="3">
    <location>
        <begin position="116"/>
        <end position="151"/>
    </location>
</feature>
<name>A0AAD8VZ93_LOLMU</name>
<dbReference type="SMART" id="SM00054">
    <property type="entry name" value="EFh"/>
    <property type="match status" value="2"/>
</dbReference>
<dbReference type="InterPro" id="IPR002048">
    <property type="entry name" value="EF_hand_dom"/>
</dbReference>
<keyword evidence="5" id="KW-1185">Reference proteome</keyword>
<dbReference type="SUPFAM" id="SSF47473">
    <property type="entry name" value="EF-hand"/>
    <property type="match status" value="1"/>
</dbReference>
<comment type="caution">
    <text evidence="4">The sequence shown here is derived from an EMBL/GenBank/DDBJ whole genome shotgun (WGS) entry which is preliminary data.</text>
</comment>
<evidence type="ECO:0000313" key="5">
    <source>
        <dbReference type="Proteomes" id="UP001231189"/>
    </source>
</evidence>